<keyword evidence="10 17" id="KW-0547">Nucleotide-binding</keyword>
<dbReference type="PANTHER" id="PTHR11405">
    <property type="entry name" value="CARBAMOYLTRANSFERASE FAMILY MEMBER"/>
    <property type="match status" value="1"/>
</dbReference>
<keyword evidence="9" id="KW-0677">Repeat</keyword>
<dbReference type="PRINTS" id="PR00098">
    <property type="entry name" value="CPSASE"/>
</dbReference>
<comment type="catalytic activity">
    <reaction evidence="15">
        <text>hydrogencarbonate + NH4(+) + 2 ATP = carbamoyl phosphate + 2 ADP + phosphate + 2 H(+)</text>
        <dbReference type="Rhea" id="RHEA:18029"/>
        <dbReference type="ChEBI" id="CHEBI:15378"/>
        <dbReference type="ChEBI" id="CHEBI:17544"/>
        <dbReference type="ChEBI" id="CHEBI:28938"/>
        <dbReference type="ChEBI" id="CHEBI:30616"/>
        <dbReference type="ChEBI" id="CHEBI:43474"/>
        <dbReference type="ChEBI" id="CHEBI:58228"/>
        <dbReference type="ChEBI" id="CHEBI:456216"/>
        <dbReference type="EC" id="6.3.4.16"/>
    </reaction>
</comment>
<dbReference type="GO" id="GO:0005737">
    <property type="term" value="C:cytoplasm"/>
    <property type="evidence" value="ECO:0007669"/>
    <property type="project" value="TreeGrafter"/>
</dbReference>
<dbReference type="SUPFAM" id="SSF52440">
    <property type="entry name" value="PreATP-grasp domain"/>
    <property type="match status" value="2"/>
</dbReference>
<dbReference type="PATRIC" id="fig|507754.4.peg.266"/>
<dbReference type="Gene3D" id="3.40.50.20">
    <property type="match status" value="2"/>
</dbReference>
<keyword evidence="12" id="KW-0460">Magnesium</keyword>
<dbReference type="EMBL" id="LJCQ01000075">
    <property type="protein sequence ID" value="KPV47402.1"/>
    <property type="molecule type" value="Genomic_DNA"/>
</dbReference>
<evidence type="ECO:0000256" key="2">
    <source>
        <dbReference type="ARBA" id="ARBA00004812"/>
    </source>
</evidence>
<comment type="cofactor">
    <cofactor evidence="1">
        <name>Mn(2+)</name>
        <dbReference type="ChEBI" id="CHEBI:29035"/>
    </cofactor>
</comment>
<keyword evidence="6" id="KW-0436">Ligase</keyword>
<dbReference type="NCBIfam" id="TIGR01369">
    <property type="entry name" value="CPSaseII_lrg"/>
    <property type="match status" value="1"/>
</dbReference>
<dbReference type="Gene3D" id="3.30.470.20">
    <property type="entry name" value="ATP-grasp fold, B domain"/>
    <property type="match status" value="2"/>
</dbReference>
<dbReference type="FunFam" id="1.10.1030.10:FF:000002">
    <property type="entry name" value="Carbamoyl-phosphate synthase large chain"/>
    <property type="match status" value="1"/>
</dbReference>
<comment type="pathway">
    <text evidence="3">Amino-acid biosynthesis; L-arginine biosynthesis; carbamoyl phosphate from bicarbonate: step 1/1.</text>
</comment>
<dbReference type="InterPro" id="IPR005479">
    <property type="entry name" value="CPAse_ATP-bd"/>
</dbReference>
<evidence type="ECO:0000256" key="14">
    <source>
        <dbReference type="ARBA" id="ARBA00023211"/>
    </source>
</evidence>
<keyword evidence="14" id="KW-0464">Manganese</keyword>
<dbReference type="Pfam" id="PF02786">
    <property type="entry name" value="CPSase_L_D2"/>
    <property type="match status" value="2"/>
</dbReference>
<evidence type="ECO:0000256" key="3">
    <source>
        <dbReference type="ARBA" id="ARBA00005077"/>
    </source>
</evidence>
<dbReference type="SMART" id="SM01096">
    <property type="entry name" value="CPSase_L_D3"/>
    <property type="match status" value="1"/>
</dbReference>
<dbReference type="GO" id="GO:0006541">
    <property type="term" value="P:glutamine metabolic process"/>
    <property type="evidence" value="ECO:0007669"/>
    <property type="project" value="TreeGrafter"/>
</dbReference>
<dbReference type="GO" id="GO:0004087">
    <property type="term" value="F:carbamoyl-phosphate synthase (ammonia) activity"/>
    <property type="evidence" value="ECO:0007669"/>
    <property type="project" value="UniProtKB-EC"/>
</dbReference>
<feature type="domain" description="MGS-like" evidence="19">
    <location>
        <begin position="923"/>
        <end position="1060"/>
    </location>
</feature>
<evidence type="ECO:0000313" key="21">
    <source>
        <dbReference type="Proteomes" id="UP000050515"/>
    </source>
</evidence>
<keyword evidence="13" id="KW-0665">Pyrimidine biosynthesis</keyword>
<evidence type="ECO:0000256" key="6">
    <source>
        <dbReference type="ARBA" id="ARBA00022598"/>
    </source>
</evidence>
<evidence type="ECO:0000313" key="20">
    <source>
        <dbReference type="EMBL" id="KPV47402.1"/>
    </source>
</evidence>
<dbReference type="NCBIfam" id="NF003671">
    <property type="entry name" value="PRK05294.1"/>
    <property type="match status" value="1"/>
</dbReference>
<comment type="caution">
    <text evidence="20">The sequence shown here is derived from an EMBL/GenBank/DDBJ whole genome shotgun (WGS) entry which is preliminary data.</text>
</comment>
<dbReference type="InterPro" id="IPR005480">
    <property type="entry name" value="CPSase_lsu_oligo"/>
</dbReference>
<dbReference type="FunFam" id="3.40.50.20:FF:000001">
    <property type="entry name" value="Carbamoyl-phosphate synthase large chain"/>
    <property type="match status" value="2"/>
</dbReference>
<name>A0A0P9D3Z9_9ARCH</name>
<dbReference type="SUPFAM" id="SSF48108">
    <property type="entry name" value="Carbamoyl phosphate synthetase, large subunit connection domain"/>
    <property type="match status" value="1"/>
</dbReference>
<dbReference type="InterPro" id="IPR016185">
    <property type="entry name" value="PreATP-grasp_dom_sf"/>
</dbReference>
<organism evidence="20 21">
    <name type="scientific">Acidiplasma aeolicum</name>
    <dbReference type="NCBI Taxonomy" id="507754"/>
    <lineage>
        <taxon>Archaea</taxon>
        <taxon>Methanobacteriati</taxon>
        <taxon>Thermoplasmatota</taxon>
        <taxon>Thermoplasmata</taxon>
        <taxon>Thermoplasmatales</taxon>
        <taxon>Ferroplasmaceae</taxon>
        <taxon>Acidiplasma</taxon>
    </lineage>
</organism>
<dbReference type="InterPro" id="IPR006275">
    <property type="entry name" value="CPSase_lsu"/>
</dbReference>
<gene>
    <name evidence="20" type="ORF">SE19_01215</name>
</gene>
<evidence type="ECO:0000259" key="19">
    <source>
        <dbReference type="PROSITE" id="PS51855"/>
    </source>
</evidence>
<dbReference type="GO" id="GO:0005524">
    <property type="term" value="F:ATP binding"/>
    <property type="evidence" value="ECO:0007669"/>
    <property type="project" value="UniProtKB-UniRule"/>
</dbReference>
<protein>
    <submittedName>
        <fullName evidence="20">Carbamoyl-phosphate synthase large subunit</fullName>
    </submittedName>
</protein>
<dbReference type="PROSITE" id="PS50975">
    <property type="entry name" value="ATP_GRASP"/>
    <property type="match status" value="2"/>
</dbReference>
<feature type="domain" description="ATP-grasp" evidence="18">
    <location>
        <begin position="138"/>
        <end position="331"/>
    </location>
</feature>
<keyword evidence="11 17" id="KW-0067">ATP-binding</keyword>
<dbReference type="PROSITE" id="PS00867">
    <property type="entry name" value="CPSASE_2"/>
    <property type="match status" value="1"/>
</dbReference>
<dbReference type="Pfam" id="PF25596">
    <property type="entry name" value="CPSase_L_D1"/>
    <property type="match status" value="2"/>
</dbReference>
<dbReference type="UniPathway" id="UPA00068">
    <property type="reaction ID" value="UER00171"/>
</dbReference>
<dbReference type="NCBIfam" id="NF009455">
    <property type="entry name" value="PRK12815.1"/>
    <property type="match status" value="1"/>
</dbReference>
<dbReference type="InterPro" id="IPR013815">
    <property type="entry name" value="ATP_grasp_subdomain_1"/>
</dbReference>
<keyword evidence="5" id="KW-0055">Arginine biosynthesis</keyword>
<evidence type="ECO:0000256" key="5">
    <source>
        <dbReference type="ARBA" id="ARBA00022571"/>
    </source>
</evidence>
<feature type="domain" description="ATP-grasp" evidence="18">
    <location>
        <begin position="671"/>
        <end position="862"/>
    </location>
</feature>
<dbReference type="GO" id="GO:0004088">
    <property type="term" value="F:carbamoyl-phosphate synthase (glutamine-hydrolyzing) activity"/>
    <property type="evidence" value="ECO:0007669"/>
    <property type="project" value="UniProtKB-EC"/>
</dbReference>
<dbReference type="InterPro" id="IPR011761">
    <property type="entry name" value="ATP-grasp"/>
</dbReference>
<proteinExistence type="inferred from homology"/>
<dbReference type="SUPFAM" id="SSF56059">
    <property type="entry name" value="Glutathione synthetase ATP-binding domain-like"/>
    <property type="match status" value="2"/>
</dbReference>
<keyword evidence="8" id="KW-0479">Metal-binding</keyword>
<dbReference type="AlphaFoldDB" id="A0A0P9D3Z9"/>
<dbReference type="Gene3D" id="3.30.1490.20">
    <property type="entry name" value="ATP-grasp fold, A domain"/>
    <property type="match status" value="2"/>
</dbReference>
<comment type="pathway">
    <text evidence="2">Pyrimidine metabolism; UMP biosynthesis via de novo pathway; (S)-dihydroorotate from bicarbonate: step 1/3.</text>
</comment>
<evidence type="ECO:0000256" key="4">
    <source>
        <dbReference type="ARBA" id="ARBA00009799"/>
    </source>
</evidence>
<evidence type="ECO:0000256" key="1">
    <source>
        <dbReference type="ARBA" id="ARBA00001936"/>
    </source>
</evidence>
<evidence type="ECO:0000256" key="13">
    <source>
        <dbReference type="ARBA" id="ARBA00022975"/>
    </source>
</evidence>
<comment type="similarity">
    <text evidence="4">Belongs to the CarB family.</text>
</comment>
<dbReference type="InterPro" id="IPR011607">
    <property type="entry name" value="MGS-like_dom"/>
</dbReference>
<dbReference type="PANTHER" id="PTHR11405:SF53">
    <property type="entry name" value="CARBAMOYL-PHOSPHATE SYNTHASE [AMMONIA], MITOCHONDRIAL"/>
    <property type="match status" value="1"/>
</dbReference>
<dbReference type="SUPFAM" id="SSF52335">
    <property type="entry name" value="Methylglyoxal synthase-like"/>
    <property type="match status" value="1"/>
</dbReference>
<dbReference type="GO" id="GO:0006221">
    <property type="term" value="P:pyrimidine nucleotide biosynthetic process"/>
    <property type="evidence" value="ECO:0007669"/>
    <property type="project" value="UniProtKB-KW"/>
</dbReference>
<dbReference type="SMART" id="SM00851">
    <property type="entry name" value="MGS"/>
    <property type="match status" value="1"/>
</dbReference>
<dbReference type="InterPro" id="IPR005483">
    <property type="entry name" value="CPSase_dom"/>
</dbReference>
<dbReference type="GO" id="GO:0006526">
    <property type="term" value="P:L-arginine biosynthetic process"/>
    <property type="evidence" value="ECO:0007669"/>
    <property type="project" value="UniProtKB-UniPathway"/>
</dbReference>
<dbReference type="Gene3D" id="1.10.1030.10">
    <property type="entry name" value="Carbamoyl-phosphate synthetase, large subunit oligomerisation domain"/>
    <property type="match status" value="1"/>
</dbReference>
<accession>A0A0P9D3Z9</accession>
<evidence type="ECO:0000256" key="16">
    <source>
        <dbReference type="ARBA" id="ARBA00048816"/>
    </source>
</evidence>
<evidence type="ECO:0000256" key="12">
    <source>
        <dbReference type="ARBA" id="ARBA00022842"/>
    </source>
</evidence>
<dbReference type="FunFam" id="3.30.470.20:FF:000026">
    <property type="entry name" value="Carbamoyl-phosphate synthase large chain"/>
    <property type="match status" value="2"/>
</dbReference>
<dbReference type="InterPro" id="IPR036897">
    <property type="entry name" value="CarbamoylP_synth_lsu_oligo_sf"/>
</dbReference>
<evidence type="ECO:0000256" key="9">
    <source>
        <dbReference type="ARBA" id="ARBA00022737"/>
    </source>
</evidence>
<dbReference type="Pfam" id="PF02142">
    <property type="entry name" value="MGS"/>
    <property type="match status" value="1"/>
</dbReference>
<evidence type="ECO:0000256" key="10">
    <source>
        <dbReference type="ARBA" id="ARBA00022741"/>
    </source>
</evidence>
<comment type="catalytic activity">
    <reaction evidence="16">
        <text>hydrogencarbonate + L-glutamine + 2 ATP + H2O = carbamoyl phosphate + L-glutamate + 2 ADP + phosphate + 2 H(+)</text>
        <dbReference type="Rhea" id="RHEA:18633"/>
        <dbReference type="ChEBI" id="CHEBI:15377"/>
        <dbReference type="ChEBI" id="CHEBI:15378"/>
        <dbReference type="ChEBI" id="CHEBI:17544"/>
        <dbReference type="ChEBI" id="CHEBI:29985"/>
        <dbReference type="ChEBI" id="CHEBI:30616"/>
        <dbReference type="ChEBI" id="CHEBI:43474"/>
        <dbReference type="ChEBI" id="CHEBI:58228"/>
        <dbReference type="ChEBI" id="CHEBI:58359"/>
        <dbReference type="ChEBI" id="CHEBI:456216"/>
        <dbReference type="EC" id="6.3.5.5"/>
    </reaction>
</comment>
<evidence type="ECO:0000256" key="15">
    <source>
        <dbReference type="ARBA" id="ARBA00047359"/>
    </source>
</evidence>
<reference evidence="20 21" key="1">
    <citation type="submission" date="2015-09" db="EMBL/GenBank/DDBJ databases">
        <title>Draft genome sequence of Acidiplasma aeolicum DSM 18409.</title>
        <authorList>
            <person name="Hemp J."/>
        </authorList>
    </citation>
    <scope>NUCLEOTIDE SEQUENCE [LARGE SCALE GENOMIC DNA]</scope>
    <source>
        <strain evidence="20 21">V</strain>
    </source>
</reference>
<evidence type="ECO:0000256" key="17">
    <source>
        <dbReference type="PROSITE-ProRule" id="PRU00409"/>
    </source>
</evidence>
<sequence>MKLWVLKMIKDIKCTLVIGSGPIVIGQAAEFDYSGSQACLALREEGIKTVLLNSNPATIQTDREIADKIYIEPVEPDTVIEIIKNEHIDSILPSTGGQVGLNLVILLDKLGILSQYNIKILGTPVKSIEIAEDRKKFFDLMRSINEPIINSYTITKDSFMAQIENIKKYPLILRTGFSLGGSGGKIIDSKEDLINYCEDYFIINDIPLELDESLLGLKEIEYEMMRDNAGNCISICNMENLDPMGVHTGESIVVTPSLTLSNDDYQKLRTAAIHIVSSIGVVGSCNIQFALDQKNNEYYVVEVNPRTSRSSALASKASGYPIARISTKIAIGYNLNEIKNPITKTTYAAFEPSMDYITVKIPRWPFDKFSVKREIGIEMKSIGEAMGIGRTFEEALLKCVASLDIKDSKSLRLFTTRDKTLELIEKPNDLRLYAIFEALFQGIDIETIAGKSGYDPFFIYKMKNIVTELQKLKPGKLPENLRYIKSLGISDETLSYYTKMDEVDIIKNRINNNIMPVYKNIDTCSAEFESNTPYLYSSYDSQNDFKTIENKKIVIIGSGPNRISQGVEFDYGSVKAVMSLKSLGYTSIMVNSNPETVSTDFDISDILYFEPITLEHVSNIIHREKPNGIIIQFSGQTGQNMASGLSRIFGNIVLGTSPENIFNIEERTKFSRELKKLGIKQPEFIEIENINDIEKKISSIKLPVIIRSSFIIGGRAMDIIYDYNILIDRIQELFRERPGFPILVSEYIKNATEIDVDFVSDSTRAVIAGISVHIEEAGTHSGDASMVLAPNMVNDSIKNKIFDIVEKLRSNFNLLGLSNLQLAVKDNEIYVIELNARSSRSVPFVAKATGINWVDSAVKAILGTPLRETYMEPKSYFIKIPVFPFKRFRDMDVILGPEMKSTGEAMCCGLDFNEAMAKAIKIIKRNFKLESALITVNDGDKPEALEIARKLSLNGIKIYATPGTSKYLENNGIKNITVYRLKDMRKPGLSEVLKNENISIIVNTPSETYGSFRDGFSIREIAVRRDIPLITNIKFGVALINALTSKITPHYREIGEYVKN</sequence>
<dbReference type="Gene3D" id="3.40.50.1380">
    <property type="entry name" value="Methylglyoxal synthase-like domain"/>
    <property type="match status" value="1"/>
</dbReference>
<evidence type="ECO:0000256" key="8">
    <source>
        <dbReference type="ARBA" id="ARBA00022723"/>
    </source>
</evidence>
<dbReference type="Pfam" id="PF02787">
    <property type="entry name" value="CPSase_L_D3"/>
    <property type="match status" value="1"/>
</dbReference>
<evidence type="ECO:0000256" key="7">
    <source>
        <dbReference type="ARBA" id="ARBA00022605"/>
    </source>
</evidence>
<dbReference type="GO" id="GO:0046872">
    <property type="term" value="F:metal ion binding"/>
    <property type="evidence" value="ECO:0007669"/>
    <property type="project" value="UniProtKB-KW"/>
</dbReference>
<evidence type="ECO:0000259" key="18">
    <source>
        <dbReference type="PROSITE" id="PS50975"/>
    </source>
</evidence>
<dbReference type="PROSITE" id="PS51855">
    <property type="entry name" value="MGS"/>
    <property type="match status" value="1"/>
</dbReference>
<dbReference type="InterPro" id="IPR036914">
    <property type="entry name" value="MGS-like_dom_sf"/>
</dbReference>
<keyword evidence="7" id="KW-0028">Amino-acid biosynthesis</keyword>
<evidence type="ECO:0000256" key="11">
    <source>
        <dbReference type="ARBA" id="ARBA00022840"/>
    </source>
</evidence>
<dbReference type="Proteomes" id="UP000050515">
    <property type="component" value="Unassembled WGS sequence"/>
</dbReference>
<dbReference type="InterPro" id="IPR058047">
    <property type="entry name" value="CPSase_preATP-grasp"/>
</dbReference>